<dbReference type="InterPro" id="IPR002022">
    <property type="entry name" value="Pec_lyase"/>
</dbReference>
<sequence>MKFISLTALALVAPGVLASPASSLLRRAAATDACTVGYCTQNGGTIGGAKGTTATVTTLAELSAAAIADGPGIILVQGAISGAAKVQVGSDKTIIGKTGSSLTGIGLTILGQSNVIVRNMKISKVEADYGDGVTIQLSKNVWVDHCDISGDRDVDKDFYDGLVDLSHAADFVTISNTYFHDHASILLSKRDFTNSFTNIIVQSKGTLVGHSDKNSAEDTGTLHVTYANNYFYNVRSRGPLLRFGTAHIIK</sequence>
<dbReference type="AlphaFoldDB" id="A0A9P5HHZ2"/>
<feature type="signal peptide" evidence="5">
    <location>
        <begin position="1"/>
        <end position="18"/>
    </location>
</feature>
<evidence type="ECO:0000256" key="4">
    <source>
        <dbReference type="RuleBase" id="RU361173"/>
    </source>
</evidence>
<keyword evidence="4" id="KW-0624">Polysaccharide degradation</keyword>
<dbReference type="Proteomes" id="UP000722485">
    <property type="component" value="Unassembled WGS sequence"/>
</dbReference>
<evidence type="ECO:0000256" key="1">
    <source>
        <dbReference type="ARBA" id="ARBA00010980"/>
    </source>
</evidence>
<feature type="chain" id="PRO_5040437461" description="Pectate lyase domain-containing protein" evidence="5">
    <location>
        <begin position="19"/>
        <end position="250"/>
    </location>
</feature>
<comment type="similarity">
    <text evidence="1 4">Belongs to the polysaccharide lyase 1 family.</text>
</comment>
<evidence type="ECO:0000259" key="6">
    <source>
        <dbReference type="SMART" id="SM00656"/>
    </source>
</evidence>
<protein>
    <recommendedName>
        <fullName evidence="6">Pectate lyase domain-containing protein</fullName>
    </recommendedName>
</protein>
<dbReference type="SMART" id="SM00656">
    <property type="entry name" value="Amb_all"/>
    <property type="match status" value="1"/>
</dbReference>
<reference evidence="7" key="1">
    <citation type="submission" date="2020-03" db="EMBL/GenBank/DDBJ databases">
        <title>Draft Genome Sequence of Cylindrodendrum hubeiense.</title>
        <authorList>
            <person name="Buettner E."/>
            <person name="Kellner H."/>
        </authorList>
    </citation>
    <scope>NUCLEOTIDE SEQUENCE</scope>
    <source>
        <strain evidence="7">IHI 201604</strain>
    </source>
</reference>
<keyword evidence="2 5" id="KW-0732">Signal</keyword>
<dbReference type="InterPro" id="IPR012334">
    <property type="entry name" value="Pectin_lyas_fold"/>
</dbReference>
<dbReference type="Gene3D" id="2.160.20.10">
    <property type="entry name" value="Single-stranded right-handed beta-helix, Pectin lyase-like"/>
    <property type="match status" value="1"/>
</dbReference>
<comment type="caution">
    <text evidence="7">The sequence shown here is derived from an EMBL/GenBank/DDBJ whole genome shotgun (WGS) entry which is preliminary data.</text>
</comment>
<evidence type="ECO:0000313" key="7">
    <source>
        <dbReference type="EMBL" id="KAF7553115.1"/>
    </source>
</evidence>
<comment type="subcellular location">
    <subcellularLocation>
        <location evidence="4">Secreted</location>
    </subcellularLocation>
</comment>
<keyword evidence="4" id="KW-0119">Carbohydrate metabolism</keyword>
<keyword evidence="3 4" id="KW-0456">Lyase</keyword>
<dbReference type="OrthoDB" id="1637350at2759"/>
<keyword evidence="4" id="KW-0964">Secreted</keyword>
<dbReference type="SUPFAM" id="SSF51126">
    <property type="entry name" value="Pectin lyase-like"/>
    <property type="match status" value="1"/>
</dbReference>
<evidence type="ECO:0000256" key="5">
    <source>
        <dbReference type="SAM" id="SignalP"/>
    </source>
</evidence>
<dbReference type="GO" id="GO:0005576">
    <property type="term" value="C:extracellular region"/>
    <property type="evidence" value="ECO:0007669"/>
    <property type="project" value="UniProtKB-SubCell"/>
</dbReference>
<feature type="domain" description="Pectate lyase" evidence="6">
    <location>
        <begin position="49"/>
        <end position="250"/>
    </location>
</feature>
<evidence type="ECO:0000256" key="2">
    <source>
        <dbReference type="ARBA" id="ARBA00022729"/>
    </source>
</evidence>
<dbReference type="EMBL" id="JAANBB010000050">
    <property type="protein sequence ID" value="KAF7553115.1"/>
    <property type="molecule type" value="Genomic_DNA"/>
</dbReference>
<gene>
    <name evidence="7" type="ORF">G7Z17_g3837</name>
</gene>
<dbReference type="GO" id="GO:0000272">
    <property type="term" value="P:polysaccharide catabolic process"/>
    <property type="evidence" value="ECO:0007669"/>
    <property type="project" value="UniProtKB-KW"/>
</dbReference>
<dbReference type="Pfam" id="PF00544">
    <property type="entry name" value="Pectate_lyase_4"/>
    <property type="match status" value="2"/>
</dbReference>
<dbReference type="PANTHER" id="PTHR31683">
    <property type="entry name" value="PECTATE LYASE 18-RELATED"/>
    <property type="match status" value="1"/>
</dbReference>
<accession>A0A9P5HHZ2</accession>
<dbReference type="GO" id="GO:0030570">
    <property type="term" value="F:pectate lyase activity"/>
    <property type="evidence" value="ECO:0007669"/>
    <property type="project" value="InterPro"/>
</dbReference>
<dbReference type="InterPro" id="IPR045032">
    <property type="entry name" value="PEL"/>
</dbReference>
<dbReference type="PANTHER" id="PTHR31683:SF18">
    <property type="entry name" value="PECTATE LYASE 21-RELATED"/>
    <property type="match status" value="1"/>
</dbReference>
<organism evidence="7 8">
    <name type="scientific">Cylindrodendrum hubeiense</name>
    <dbReference type="NCBI Taxonomy" id="595255"/>
    <lineage>
        <taxon>Eukaryota</taxon>
        <taxon>Fungi</taxon>
        <taxon>Dikarya</taxon>
        <taxon>Ascomycota</taxon>
        <taxon>Pezizomycotina</taxon>
        <taxon>Sordariomycetes</taxon>
        <taxon>Hypocreomycetidae</taxon>
        <taxon>Hypocreales</taxon>
        <taxon>Nectriaceae</taxon>
        <taxon>Cylindrodendrum</taxon>
    </lineage>
</organism>
<proteinExistence type="inferred from homology"/>
<dbReference type="InterPro" id="IPR011050">
    <property type="entry name" value="Pectin_lyase_fold/virulence"/>
</dbReference>
<keyword evidence="8" id="KW-1185">Reference proteome</keyword>
<evidence type="ECO:0000256" key="3">
    <source>
        <dbReference type="ARBA" id="ARBA00023239"/>
    </source>
</evidence>
<evidence type="ECO:0000313" key="8">
    <source>
        <dbReference type="Proteomes" id="UP000722485"/>
    </source>
</evidence>
<name>A0A9P5HHZ2_9HYPO</name>